<dbReference type="SMART" id="SM00382">
    <property type="entry name" value="AAA"/>
    <property type="match status" value="1"/>
</dbReference>
<dbReference type="Gene3D" id="3.40.50.300">
    <property type="entry name" value="P-loop containing nucleotide triphosphate hydrolases"/>
    <property type="match status" value="1"/>
</dbReference>
<proteinExistence type="predicted"/>
<evidence type="ECO:0000256" key="3">
    <source>
        <dbReference type="ARBA" id="ARBA00022475"/>
    </source>
</evidence>
<dbReference type="InterPro" id="IPR003959">
    <property type="entry name" value="ATPase_AAA_core"/>
</dbReference>
<dbReference type="PANTHER" id="PTHR42771">
    <property type="entry name" value="IRON(3+)-HYDROXAMATE IMPORT ATP-BINDING PROTEIN FHUC"/>
    <property type="match status" value="1"/>
</dbReference>
<keyword evidence="7" id="KW-0472">Membrane</keyword>
<evidence type="ECO:0000313" key="9">
    <source>
        <dbReference type="EMBL" id="KAF1303324.1"/>
    </source>
</evidence>
<dbReference type="InterPro" id="IPR051535">
    <property type="entry name" value="Siderophore_ABC-ATPase"/>
</dbReference>
<keyword evidence="10" id="KW-1185">Reference proteome</keyword>
<evidence type="ECO:0000256" key="2">
    <source>
        <dbReference type="ARBA" id="ARBA00022448"/>
    </source>
</evidence>
<evidence type="ECO:0000256" key="4">
    <source>
        <dbReference type="ARBA" id="ARBA00022496"/>
    </source>
</evidence>
<protein>
    <submittedName>
        <fullName evidence="9">ATPase</fullName>
    </submittedName>
</protein>
<dbReference type="EMBL" id="MAEL01000042">
    <property type="protein sequence ID" value="KAF1303324.1"/>
    <property type="molecule type" value="Genomic_DNA"/>
</dbReference>
<dbReference type="InterPro" id="IPR003593">
    <property type="entry name" value="AAA+_ATPase"/>
</dbReference>
<sequence>MRYLRGLKLSDSILPGPNIYPYCVLNVYASEHLVFDTITFLYGDNGSGKSTILNLLASHLQLPGAEATRTLGDDYWGRYLKESAVLLDEDDAGRRQKIPENSRYIKSEDILYEIKKIQQEAIQREGYLYERQQLGMTKEQIAAHKDSYAMKQQMARRTFAQEKYSNGETALQVFEDYIQPNGLYLLDEPEASLSPEKQLQLIQQLHHAARFLNVQFIIASHSPLLLGGLEGTIYSFDQEGIFMKQWNDLPVVQLYQDFFNNKR</sequence>
<keyword evidence="5" id="KW-0408">Iron</keyword>
<dbReference type="Pfam" id="PF00910">
    <property type="entry name" value="RNA_helicase"/>
    <property type="match status" value="1"/>
</dbReference>
<evidence type="ECO:0000256" key="5">
    <source>
        <dbReference type="ARBA" id="ARBA00023004"/>
    </source>
</evidence>
<feature type="domain" description="AAA+ ATPase" evidence="8">
    <location>
        <begin position="35"/>
        <end position="239"/>
    </location>
</feature>
<organism evidence="9 10">
    <name type="scientific">Candidatus Enterococcus willemsii</name>
    <dbReference type="NCBI Taxonomy" id="1857215"/>
    <lineage>
        <taxon>Bacteria</taxon>
        <taxon>Bacillati</taxon>
        <taxon>Bacillota</taxon>
        <taxon>Bacilli</taxon>
        <taxon>Lactobacillales</taxon>
        <taxon>Enterococcaceae</taxon>
        <taxon>Enterococcus</taxon>
    </lineage>
</organism>
<keyword evidence="2" id="KW-0813">Transport</keyword>
<evidence type="ECO:0000256" key="6">
    <source>
        <dbReference type="ARBA" id="ARBA00023065"/>
    </source>
</evidence>
<reference evidence="9 10" key="1">
    <citation type="submission" date="2016-06" db="EMBL/GenBank/DDBJ databases">
        <title>Four novel species of enterococci isolated from chicken manure.</title>
        <authorList>
            <person name="Van Tyne D."/>
        </authorList>
    </citation>
    <scope>NUCLEOTIDE SEQUENCE [LARGE SCALE GENOMIC DNA]</scope>
    <source>
        <strain evidence="9 10">CU12B</strain>
    </source>
</reference>
<dbReference type="SUPFAM" id="SSF52540">
    <property type="entry name" value="P-loop containing nucleoside triphosphate hydrolases"/>
    <property type="match status" value="1"/>
</dbReference>
<comment type="subcellular location">
    <subcellularLocation>
        <location evidence="1">Cell membrane</location>
        <topology evidence="1">Peripheral membrane protein</topology>
    </subcellularLocation>
</comment>
<keyword evidence="6" id="KW-0406">Ion transport</keyword>
<evidence type="ECO:0000256" key="1">
    <source>
        <dbReference type="ARBA" id="ARBA00004202"/>
    </source>
</evidence>
<dbReference type="InterPro" id="IPR000605">
    <property type="entry name" value="Helicase_SF3_ssDNA/RNA_vir"/>
</dbReference>
<gene>
    <name evidence="9" type="ORF">BAU17_08870</name>
</gene>
<evidence type="ECO:0000256" key="7">
    <source>
        <dbReference type="ARBA" id="ARBA00023136"/>
    </source>
</evidence>
<dbReference type="Proteomes" id="UP000782705">
    <property type="component" value="Unassembled WGS sequence"/>
</dbReference>
<dbReference type="CDD" id="cd00267">
    <property type="entry name" value="ABC_ATPase"/>
    <property type="match status" value="1"/>
</dbReference>
<dbReference type="Pfam" id="PF13304">
    <property type="entry name" value="AAA_21"/>
    <property type="match status" value="1"/>
</dbReference>
<evidence type="ECO:0000313" key="10">
    <source>
        <dbReference type="Proteomes" id="UP000782705"/>
    </source>
</evidence>
<accession>A0ABQ6YYT3</accession>
<comment type="caution">
    <text evidence="9">The sequence shown here is derived from an EMBL/GenBank/DDBJ whole genome shotgun (WGS) entry which is preliminary data.</text>
</comment>
<keyword evidence="4" id="KW-0410">Iron transport</keyword>
<evidence type="ECO:0000259" key="8">
    <source>
        <dbReference type="SMART" id="SM00382"/>
    </source>
</evidence>
<dbReference type="RefSeq" id="WP_161902339.1">
    <property type="nucleotide sequence ID" value="NZ_MAEL01000042.1"/>
</dbReference>
<name>A0ABQ6YYT3_9ENTE</name>
<keyword evidence="3" id="KW-1003">Cell membrane</keyword>
<dbReference type="InterPro" id="IPR027417">
    <property type="entry name" value="P-loop_NTPase"/>
</dbReference>
<dbReference type="PANTHER" id="PTHR42771:SF2">
    <property type="entry name" value="IRON(3+)-HYDROXAMATE IMPORT ATP-BINDING PROTEIN FHUC"/>
    <property type="match status" value="1"/>
</dbReference>